<feature type="region of interest" description="Disordered" evidence="1">
    <location>
        <begin position="289"/>
        <end position="319"/>
    </location>
</feature>
<gene>
    <name evidence="3" type="ORF">ATEG_00499</name>
</gene>
<dbReference type="GO" id="GO:0070372">
    <property type="term" value="P:regulation of ERK1 and ERK2 cascade"/>
    <property type="evidence" value="ECO:0007669"/>
    <property type="project" value="TreeGrafter"/>
</dbReference>
<dbReference type="Proteomes" id="UP000007963">
    <property type="component" value="Unassembled WGS sequence"/>
</dbReference>
<dbReference type="GO" id="GO:0005737">
    <property type="term" value="C:cytoplasm"/>
    <property type="evidence" value="ECO:0007669"/>
    <property type="project" value="TreeGrafter"/>
</dbReference>
<dbReference type="Gene3D" id="3.90.190.10">
    <property type="entry name" value="Protein tyrosine phosphatase superfamily"/>
    <property type="match status" value="1"/>
</dbReference>
<name>Q0D0N5_ASPTN</name>
<evidence type="ECO:0000313" key="3">
    <source>
        <dbReference type="EMBL" id="EAU39145.1"/>
    </source>
</evidence>
<dbReference type="InterPro" id="IPR029021">
    <property type="entry name" value="Prot-tyrosine_phosphatase-like"/>
</dbReference>
<dbReference type="RefSeq" id="XP_001210585.1">
    <property type="nucleotide sequence ID" value="XM_001210585.1"/>
</dbReference>
<organism evidence="3 4">
    <name type="scientific">Aspergillus terreus (strain NIH 2624 / FGSC A1156)</name>
    <dbReference type="NCBI Taxonomy" id="341663"/>
    <lineage>
        <taxon>Eukaryota</taxon>
        <taxon>Fungi</taxon>
        <taxon>Dikarya</taxon>
        <taxon>Ascomycota</taxon>
        <taxon>Pezizomycotina</taxon>
        <taxon>Eurotiomycetes</taxon>
        <taxon>Eurotiomycetidae</taxon>
        <taxon>Eurotiales</taxon>
        <taxon>Aspergillaceae</taxon>
        <taxon>Aspergillus</taxon>
        <taxon>Aspergillus subgen. Circumdati</taxon>
    </lineage>
</organism>
<accession>Q0D0N5</accession>
<dbReference type="HOGENOM" id="CLU_049471_0_0_1"/>
<feature type="signal peptide" evidence="2">
    <location>
        <begin position="1"/>
        <end position="21"/>
    </location>
</feature>
<dbReference type="AlphaFoldDB" id="Q0D0N5"/>
<evidence type="ECO:0000256" key="1">
    <source>
        <dbReference type="SAM" id="MobiDB-lite"/>
    </source>
</evidence>
<dbReference type="GO" id="GO:0005654">
    <property type="term" value="C:nucleoplasm"/>
    <property type="evidence" value="ECO:0007669"/>
    <property type="project" value="TreeGrafter"/>
</dbReference>
<dbReference type="CDD" id="cd14498">
    <property type="entry name" value="DSP"/>
    <property type="match status" value="1"/>
</dbReference>
<dbReference type="GO" id="GO:1990444">
    <property type="term" value="F:F-box domain binding"/>
    <property type="evidence" value="ECO:0007669"/>
    <property type="project" value="TreeGrafter"/>
</dbReference>
<dbReference type="OrthoDB" id="10252009at2759"/>
<feature type="chain" id="PRO_5004170719" evidence="2">
    <location>
        <begin position="22"/>
        <end position="319"/>
    </location>
</feature>
<reference evidence="4" key="1">
    <citation type="submission" date="2005-09" db="EMBL/GenBank/DDBJ databases">
        <title>Annotation of the Aspergillus terreus NIH2624 genome.</title>
        <authorList>
            <person name="Birren B.W."/>
            <person name="Lander E.S."/>
            <person name="Galagan J.E."/>
            <person name="Nusbaum C."/>
            <person name="Devon K."/>
            <person name="Henn M."/>
            <person name="Ma L.-J."/>
            <person name="Jaffe D.B."/>
            <person name="Butler J."/>
            <person name="Alvarez P."/>
            <person name="Gnerre S."/>
            <person name="Grabherr M."/>
            <person name="Kleber M."/>
            <person name="Mauceli E.W."/>
            <person name="Brockman W."/>
            <person name="Rounsley S."/>
            <person name="Young S.K."/>
            <person name="LaButti K."/>
            <person name="Pushparaj V."/>
            <person name="DeCaprio D."/>
            <person name="Crawford M."/>
            <person name="Koehrsen M."/>
            <person name="Engels R."/>
            <person name="Montgomery P."/>
            <person name="Pearson M."/>
            <person name="Howarth C."/>
            <person name="Larson L."/>
            <person name="Luoma S."/>
            <person name="White J."/>
            <person name="Alvarado L."/>
            <person name="Kodira C.D."/>
            <person name="Zeng Q."/>
            <person name="Oleary S."/>
            <person name="Yandava C."/>
            <person name="Denning D.W."/>
            <person name="Nierman W.C."/>
            <person name="Milne T."/>
            <person name="Madden K."/>
        </authorList>
    </citation>
    <scope>NUCLEOTIDE SEQUENCE [LARGE SCALE GENOMIC DNA]</scope>
    <source>
        <strain evidence="4">NIH 2624 / FGSC A1156</strain>
    </source>
</reference>
<sequence>MGNLTDIFLVTLLSHVDLIDGVTMPLPPTCAGRPNQAIPLDTSYHREGPLQMMPFTSSAHRFSEGEFVPPGFFEHVSPRLFELPASAPDWKYSMRRAAQEILPFIYLGPWACIKDRYWLESEGFTLLLAVRDRRLALARLVSGEKAASEMGVESDTVDISNNQELISNLPRAIRRINDHVFAYSRMNPARPPKIFLFCETGNGLSAIVLIAYLMVMFNAELPQAIQAVQTHRFCIETDEEARIMLRSFESILEAKRDVEQTRRAVSASPHSLFAPRSVSRKRDMDYRHEDENMGDNMDTGGIGGEPFRRPLGPFQDRQN</sequence>
<keyword evidence="2" id="KW-0732">Signal</keyword>
<evidence type="ECO:0000313" key="4">
    <source>
        <dbReference type="Proteomes" id="UP000007963"/>
    </source>
</evidence>
<dbReference type="eggNOG" id="KOG1716">
    <property type="taxonomic scope" value="Eukaryota"/>
</dbReference>
<protein>
    <submittedName>
        <fullName evidence="3">Uncharacterized protein</fullName>
    </submittedName>
</protein>
<dbReference type="GeneID" id="4355253"/>
<dbReference type="GO" id="GO:0062026">
    <property type="term" value="P:negative regulation of SCF-dependent proteasomal ubiquitin-dependent catabolic process"/>
    <property type="evidence" value="ECO:0007669"/>
    <property type="project" value="TreeGrafter"/>
</dbReference>
<evidence type="ECO:0000256" key="2">
    <source>
        <dbReference type="SAM" id="SignalP"/>
    </source>
</evidence>
<dbReference type="SUPFAM" id="SSF52799">
    <property type="entry name" value="(Phosphotyrosine protein) phosphatases II"/>
    <property type="match status" value="1"/>
</dbReference>
<dbReference type="InterPro" id="IPR052449">
    <property type="entry name" value="STYX-Interacting_Phosphatase"/>
</dbReference>
<dbReference type="PANTHER" id="PTHR46588:SF1">
    <property type="entry name" value="SERINE_THREONINE_TYROSINE-INTERACTING PROTEIN"/>
    <property type="match status" value="1"/>
</dbReference>
<dbReference type="PANTHER" id="PTHR46588">
    <property type="entry name" value="SERINE/THREONINE/TYROSINE-INTERACTING PROTEIN"/>
    <property type="match status" value="1"/>
</dbReference>
<dbReference type="OMA" id="IAYIMVM"/>
<dbReference type="EMBL" id="CH476594">
    <property type="protein sequence ID" value="EAU39145.1"/>
    <property type="molecule type" value="Genomic_DNA"/>
</dbReference>
<dbReference type="VEuPathDB" id="FungiDB:ATEG_00499"/>
<dbReference type="STRING" id="341663.Q0D0N5"/>
<proteinExistence type="predicted"/>